<evidence type="ECO:0000313" key="10">
    <source>
        <dbReference type="EMBL" id="PWA14489.1"/>
    </source>
</evidence>
<dbReference type="FunFam" id="3.40.20.10:FF:000004">
    <property type="entry name" value="Gelsolin"/>
    <property type="match status" value="1"/>
</dbReference>
<dbReference type="PRINTS" id="PR00597">
    <property type="entry name" value="GELSOLIN"/>
</dbReference>
<evidence type="ECO:0000256" key="6">
    <source>
        <dbReference type="ARBA" id="ARBA00022837"/>
    </source>
</evidence>
<keyword evidence="8" id="KW-0206">Cytoskeleton</keyword>
<name>A0A315V6C8_GAMAF</name>
<dbReference type="GO" id="GO:0051014">
    <property type="term" value="P:actin filament severing"/>
    <property type="evidence" value="ECO:0007669"/>
    <property type="project" value="TreeGrafter"/>
</dbReference>
<dbReference type="AlphaFoldDB" id="A0A315V6C8"/>
<dbReference type="GO" id="GO:0007417">
    <property type="term" value="P:central nervous system development"/>
    <property type="evidence" value="ECO:0007669"/>
    <property type="project" value="TreeGrafter"/>
</dbReference>
<evidence type="ECO:0000256" key="2">
    <source>
        <dbReference type="ARBA" id="ARBA00008418"/>
    </source>
</evidence>
<keyword evidence="3" id="KW-0117">Actin capping</keyword>
<evidence type="ECO:0000259" key="9">
    <source>
        <dbReference type="Pfam" id="PF00626"/>
    </source>
</evidence>
<evidence type="ECO:0000256" key="4">
    <source>
        <dbReference type="ARBA" id="ARBA00022490"/>
    </source>
</evidence>
<dbReference type="Proteomes" id="UP000250572">
    <property type="component" value="Unassembled WGS sequence"/>
</dbReference>
<keyword evidence="6" id="KW-0106">Calcium</keyword>
<dbReference type="GO" id="GO:0005546">
    <property type="term" value="F:phosphatidylinositol-4,5-bisphosphate binding"/>
    <property type="evidence" value="ECO:0007669"/>
    <property type="project" value="TreeGrafter"/>
</dbReference>
<dbReference type="PANTHER" id="PTHR11977:SF27">
    <property type="entry name" value="SCINDERIN LIKE A-RELATED"/>
    <property type="match status" value="1"/>
</dbReference>
<evidence type="ECO:0000256" key="1">
    <source>
        <dbReference type="ARBA" id="ARBA00004245"/>
    </source>
</evidence>
<dbReference type="GO" id="GO:0005737">
    <property type="term" value="C:cytoplasm"/>
    <property type="evidence" value="ECO:0007669"/>
    <property type="project" value="TreeGrafter"/>
</dbReference>
<dbReference type="CDD" id="cd11291">
    <property type="entry name" value="gelsolin_S6_like"/>
    <property type="match status" value="1"/>
</dbReference>
<sequence>PGPGLDVAEHASPSEGGCPVCLYSARPLKLAPRTIGRAAVQRLHNQHLILSSPSMVKSLMKPVSSKAFSTMAQQAFQTAGKKPGLEIWRVEKMDLAPVPKQLHGDFFTGDAYVILHTTAAPSYNVHSWIGDEATKDEAGAAAILITQMDDHLGGSPVQFNEFQNEESLTFQGYFKSGIKYKKGGVNSGFKHVVTNDTNVKRLLHVKGRRTVRATEVALSWDSFNKGDCFIIDLGKVIYQWSGSESNRYERLKATQMAKDIRDNERHGRAEVNIIDEGGEPEAVIKELGPKPNLPAGDSDVDHEKPKTNKASLYQVSDASGNMSTTLVASSNPFKQDMLSPSECYILDNGEDGNNRLNLFSSDLCTTSHTAGPKANKTERKEAWTIAQTFIKEKNYSPRTKVQLIPAGSETTLFKQFFFKWLEGAATGQTYTVGRIAKVENIPFDASKLHGNNAMAAQHGMVDNGSGKVQIWRVEGGDKAPVDPSSYGHFYGGDCYLVLYSYSDGGRQKHIIYTWQGQKCSQDELAASAFLTVKLDDSMGGVATQVRVTQSREPPHLVSLFKDKPLIIHLGGTSRKGGDSKPASTRLFHIRQSSTKALRAVEVEATASRLNTNDVFVLKSSNSLFVWKGKGASPDEMTAAKYVASLLGGTPTEVEESKEPAGFWAALGGKKEYQTSKTLQNTVKPPRLFACSNKTGRLIAEEVPGDFSQIDLATDDVMVLDTWDQIFVWIGNDANDTEKTGAPKIAQDYVNSDPSGRHGVPITTIKQGQEPPSFSGWFHGWDPKMWN</sequence>
<dbReference type="STRING" id="33528.ENSGAFP00000024560"/>
<proteinExistence type="inferred from homology"/>
<dbReference type="Pfam" id="PF00626">
    <property type="entry name" value="Gelsolin"/>
    <property type="match status" value="5"/>
</dbReference>
<dbReference type="CDD" id="cd11290">
    <property type="entry name" value="gelsolin_S1_like"/>
    <property type="match status" value="1"/>
</dbReference>
<dbReference type="GO" id="GO:0008154">
    <property type="term" value="P:actin polymerization or depolymerization"/>
    <property type="evidence" value="ECO:0007669"/>
    <property type="project" value="TreeGrafter"/>
</dbReference>
<keyword evidence="7" id="KW-0009">Actin-binding</keyword>
<dbReference type="FunFam" id="3.40.20.10:FF:000002">
    <property type="entry name" value="Gelsolin"/>
    <property type="match status" value="1"/>
</dbReference>
<dbReference type="SMART" id="SM00262">
    <property type="entry name" value="GEL"/>
    <property type="match status" value="6"/>
</dbReference>
<dbReference type="GO" id="GO:0051016">
    <property type="term" value="P:barbed-end actin filament capping"/>
    <property type="evidence" value="ECO:0007669"/>
    <property type="project" value="TreeGrafter"/>
</dbReference>
<comment type="caution">
    <text evidence="10">The sequence shown here is derived from an EMBL/GenBank/DDBJ whole genome shotgun (WGS) entry which is preliminary data.</text>
</comment>
<evidence type="ECO:0000256" key="5">
    <source>
        <dbReference type="ARBA" id="ARBA00022737"/>
    </source>
</evidence>
<keyword evidence="4" id="KW-0963">Cytoplasm</keyword>
<evidence type="ECO:0000313" key="11">
    <source>
        <dbReference type="Proteomes" id="UP000250572"/>
    </source>
</evidence>
<dbReference type="InterPro" id="IPR007123">
    <property type="entry name" value="Gelsolin-like_dom"/>
</dbReference>
<feature type="domain" description="Gelsolin-like" evidence="9">
    <location>
        <begin position="701"/>
        <end position="773"/>
    </location>
</feature>
<organism evidence="10 11">
    <name type="scientific">Gambusia affinis</name>
    <name type="common">Western mosquitofish</name>
    <name type="synonym">Heterandria affinis</name>
    <dbReference type="NCBI Taxonomy" id="33528"/>
    <lineage>
        <taxon>Eukaryota</taxon>
        <taxon>Metazoa</taxon>
        <taxon>Chordata</taxon>
        <taxon>Craniata</taxon>
        <taxon>Vertebrata</taxon>
        <taxon>Euteleostomi</taxon>
        <taxon>Actinopterygii</taxon>
        <taxon>Neopterygii</taxon>
        <taxon>Teleostei</taxon>
        <taxon>Neoteleostei</taxon>
        <taxon>Acanthomorphata</taxon>
        <taxon>Ovalentaria</taxon>
        <taxon>Atherinomorphae</taxon>
        <taxon>Cyprinodontiformes</taxon>
        <taxon>Poeciliidae</taxon>
        <taxon>Poeciliinae</taxon>
        <taxon>Gambusia</taxon>
    </lineage>
</organism>
<comment type="similarity">
    <text evidence="2">Belongs to the villin/gelsolin family.</text>
</comment>
<evidence type="ECO:0000256" key="8">
    <source>
        <dbReference type="ARBA" id="ARBA00023212"/>
    </source>
</evidence>
<keyword evidence="11" id="KW-1185">Reference proteome</keyword>
<reference evidence="10 11" key="1">
    <citation type="journal article" date="2018" name="G3 (Bethesda)">
        <title>A High-Quality Reference Genome for the Invasive Mosquitofish Gambusia affinis Using a Chicago Library.</title>
        <authorList>
            <person name="Hoffberg S.L."/>
            <person name="Troendle N.J."/>
            <person name="Glenn T.C."/>
            <person name="Mahmud O."/>
            <person name="Louha S."/>
            <person name="Chalopin D."/>
            <person name="Bennetzen J.L."/>
            <person name="Mauricio R."/>
        </authorList>
    </citation>
    <scope>NUCLEOTIDE SEQUENCE [LARGE SCALE GENOMIC DNA]</scope>
    <source>
        <strain evidence="10">NE01/NJP1002.9</strain>
        <tissue evidence="10">Muscle</tissue>
    </source>
</reference>
<dbReference type="FunFam" id="3.40.20.10:FF:000040">
    <property type="entry name" value="macrophage-capping protein-like isoform X1"/>
    <property type="match status" value="1"/>
</dbReference>
<dbReference type="Gene3D" id="3.40.20.10">
    <property type="entry name" value="Severin"/>
    <property type="match status" value="6"/>
</dbReference>
<dbReference type="InterPro" id="IPR029006">
    <property type="entry name" value="ADF-H/Gelsolin-like_dom_sf"/>
</dbReference>
<evidence type="ECO:0000256" key="3">
    <source>
        <dbReference type="ARBA" id="ARBA00022467"/>
    </source>
</evidence>
<feature type="non-terminal residue" evidence="10">
    <location>
        <position position="1"/>
    </location>
</feature>
<dbReference type="PANTHER" id="PTHR11977">
    <property type="entry name" value="VILLIN"/>
    <property type="match status" value="1"/>
</dbReference>
<feature type="domain" description="Gelsolin-like" evidence="9">
    <location>
        <begin position="210"/>
        <end position="282"/>
    </location>
</feature>
<dbReference type="CDD" id="cd11293">
    <property type="entry name" value="gelsolin_S4_like"/>
    <property type="match status" value="1"/>
</dbReference>
<protein>
    <recommendedName>
        <fullName evidence="9">Gelsolin-like domain-containing protein</fullName>
    </recommendedName>
</protein>
<dbReference type="GO" id="GO:0030031">
    <property type="term" value="P:cell projection assembly"/>
    <property type="evidence" value="ECO:0007669"/>
    <property type="project" value="TreeGrafter"/>
</dbReference>
<dbReference type="InterPro" id="IPR007122">
    <property type="entry name" value="Villin/Gelsolin"/>
</dbReference>
<dbReference type="SUPFAM" id="SSF55753">
    <property type="entry name" value="Actin depolymerizing proteins"/>
    <property type="match status" value="6"/>
</dbReference>
<dbReference type="EMBL" id="NHOQ01002838">
    <property type="protein sequence ID" value="PWA14489.1"/>
    <property type="molecule type" value="Genomic_DNA"/>
</dbReference>
<dbReference type="GO" id="GO:0015629">
    <property type="term" value="C:actin cytoskeleton"/>
    <property type="evidence" value="ECO:0007669"/>
    <property type="project" value="TreeGrafter"/>
</dbReference>
<feature type="domain" description="Gelsolin-like" evidence="9">
    <location>
        <begin position="93"/>
        <end position="170"/>
    </location>
</feature>
<dbReference type="FunFam" id="3.40.20.10:FF:000005">
    <property type="entry name" value="Gelsolin"/>
    <property type="match status" value="1"/>
</dbReference>
<dbReference type="FunFam" id="3.40.20.10:FF:000001">
    <property type="entry name" value="Gelsolin"/>
    <property type="match status" value="1"/>
</dbReference>
<comment type="subcellular location">
    <subcellularLocation>
        <location evidence="1">Cytoplasm</location>
        <location evidence="1">Cytoskeleton</location>
    </subcellularLocation>
</comment>
<gene>
    <name evidence="10" type="ORF">CCH79_00011049</name>
</gene>
<feature type="domain" description="Gelsolin-like" evidence="9">
    <location>
        <begin position="478"/>
        <end position="556"/>
    </location>
</feature>
<keyword evidence="5" id="KW-0677">Repeat</keyword>
<evidence type="ECO:0000256" key="7">
    <source>
        <dbReference type="ARBA" id="ARBA00023203"/>
    </source>
</evidence>
<dbReference type="CDD" id="cd11289">
    <property type="entry name" value="gelsolin_S2_like"/>
    <property type="match status" value="1"/>
</dbReference>
<dbReference type="CDD" id="cd11288">
    <property type="entry name" value="gelsolin_S5_like"/>
    <property type="match status" value="1"/>
</dbReference>
<dbReference type="GO" id="GO:0051015">
    <property type="term" value="F:actin filament binding"/>
    <property type="evidence" value="ECO:0007669"/>
    <property type="project" value="InterPro"/>
</dbReference>
<accession>A0A315V6C8</accession>
<feature type="domain" description="Gelsolin-like" evidence="9">
    <location>
        <begin position="598"/>
        <end position="663"/>
    </location>
</feature>